<reference evidence="2 3" key="1">
    <citation type="submission" date="2018-08" db="EMBL/GenBank/DDBJ databases">
        <title>Recombination of ecologically and evolutionarily significant loci maintains genetic cohesion in the Pseudomonas syringae species complex.</title>
        <authorList>
            <person name="Dillon M."/>
            <person name="Thakur S."/>
            <person name="Almeida R.N.D."/>
            <person name="Weir B.S."/>
            <person name="Guttman D.S."/>
        </authorList>
    </citation>
    <scope>NUCLEOTIDE SEQUENCE [LARGE SCALE GENOMIC DNA]</scope>
    <source>
        <strain evidence="2 3">ICMP 3353</strain>
    </source>
</reference>
<dbReference type="SUPFAM" id="SSF51161">
    <property type="entry name" value="Trimeric LpxA-like enzymes"/>
    <property type="match status" value="1"/>
</dbReference>
<dbReference type="Proteomes" id="UP000277236">
    <property type="component" value="Unassembled WGS sequence"/>
</dbReference>
<dbReference type="InterPro" id="IPR050179">
    <property type="entry name" value="Trans_hexapeptide_repeat"/>
</dbReference>
<evidence type="ECO:0000313" key="2">
    <source>
        <dbReference type="EMBL" id="RMQ42725.1"/>
    </source>
</evidence>
<dbReference type="Pfam" id="PF00132">
    <property type="entry name" value="Hexapep"/>
    <property type="match status" value="1"/>
</dbReference>
<organism evidence="2 3">
    <name type="scientific">Pseudomonas cichorii</name>
    <dbReference type="NCBI Taxonomy" id="36746"/>
    <lineage>
        <taxon>Bacteria</taxon>
        <taxon>Pseudomonadati</taxon>
        <taxon>Pseudomonadota</taxon>
        <taxon>Gammaproteobacteria</taxon>
        <taxon>Pseudomonadales</taxon>
        <taxon>Pseudomonadaceae</taxon>
        <taxon>Pseudomonas</taxon>
    </lineage>
</organism>
<dbReference type="PANTHER" id="PTHR43300:SF11">
    <property type="entry name" value="ACETYLTRANSFERASE RV3034C-RELATED"/>
    <property type="match status" value="1"/>
</dbReference>
<dbReference type="OrthoDB" id="9815592at2"/>
<protein>
    <submittedName>
        <fullName evidence="2">Acetyltransferase</fullName>
    </submittedName>
</protein>
<proteinExistence type="inferred from homology"/>
<dbReference type="EMBL" id="RBRE01000077">
    <property type="protein sequence ID" value="RMQ42725.1"/>
    <property type="molecule type" value="Genomic_DNA"/>
</dbReference>
<dbReference type="PANTHER" id="PTHR43300">
    <property type="entry name" value="ACETYLTRANSFERASE"/>
    <property type="match status" value="1"/>
</dbReference>
<evidence type="ECO:0000256" key="1">
    <source>
        <dbReference type="ARBA" id="ARBA00007274"/>
    </source>
</evidence>
<accession>A0A3M4LMI7</accession>
<comment type="similarity">
    <text evidence="1">Belongs to the transferase hexapeptide repeat family.</text>
</comment>
<dbReference type="AlphaFoldDB" id="A0A3M4LMI7"/>
<dbReference type="InterPro" id="IPR011004">
    <property type="entry name" value="Trimer_LpxA-like_sf"/>
</dbReference>
<keyword evidence="2" id="KW-0808">Transferase</keyword>
<sequence length="213" mass="24078">MNLLRKWRERQQRKALRGLSRLERVTQKLRNRYPQFSFGLGTYGDLKVHDWHEGTTLRVGAYTSIAGNVEVYLGGHHRTDWLSSYPFPAMIEEVAHIKDFGGTNGDVVIGNDCWICSHTKILSGITIGDGAIVAAGSLVTRDVAPYSIVGGNPARHIRWRFEEDMRQLLEQSAWWNWPESEVRSVAHLLCSTDLQPFAEYLANRANPESGNAQ</sequence>
<dbReference type="RefSeq" id="WP_122317479.1">
    <property type="nucleotide sequence ID" value="NZ_RBRE01000077.1"/>
</dbReference>
<dbReference type="Gene3D" id="2.160.10.10">
    <property type="entry name" value="Hexapeptide repeat proteins"/>
    <property type="match status" value="1"/>
</dbReference>
<dbReference type="GO" id="GO:0016740">
    <property type="term" value="F:transferase activity"/>
    <property type="evidence" value="ECO:0007669"/>
    <property type="project" value="UniProtKB-KW"/>
</dbReference>
<name>A0A3M4LMI7_PSECI</name>
<comment type="caution">
    <text evidence="2">The sequence shown here is derived from an EMBL/GenBank/DDBJ whole genome shotgun (WGS) entry which is preliminary data.</text>
</comment>
<evidence type="ECO:0000313" key="3">
    <source>
        <dbReference type="Proteomes" id="UP000277236"/>
    </source>
</evidence>
<dbReference type="CDD" id="cd03349">
    <property type="entry name" value="LbH_XAT"/>
    <property type="match status" value="1"/>
</dbReference>
<gene>
    <name evidence="2" type="ORF">ALQ04_03985</name>
</gene>
<dbReference type="InterPro" id="IPR001451">
    <property type="entry name" value="Hexapep"/>
</dbReference>